<protein>
    <submittedName>
        <fullName evidence="3">Lytic transglycosylase domain-containing protein</fullName>
    </submittedName>
</protein>
<keyword evidence="1" id="KW-0732">Signal</keyword>
<evidence type="ECO:0000313" key="3">
    <source>
        <dbReference type="EMBL" id="RZV40141.1"/>
    </source>
</evidence>
<organism evidence="3 4">
    <name type="scientific">Candidatus Acidulodesulfobacterium acidiphilum</name>
    <dbReference type="NCBI Taxonomy" id="2597224"/>
    <lineage>
        <taxon>Bacteria</taxon>
        <taxon>Deltaproteobacteria</taxon>
        <taxon>Candidatus Acidulodesulfobacterales</taxon>
        <taxon>Candidatus Acidulodesulfobacterium</taxon>
    </lineage>
</organism>
<dbReference type="Proteomes" id="UP000322454">
    <property type="component" value="Unassembled WGS sequence"/>
</dbReference>
<reference evidence="3 4" key="1">
    <citation type="submission" date="2019-01" db="EMBL/GenBank/DDBJ databases">
        <title>Insights into ecological role of a new deltaproteobacterial order Candidatus Sinidesulfobacterales (Sva0485) by metagenomics and metatranscriptomics.</title>
        <authorList>
            <person name="Tan S."/>
            <person name="Liu J."/>
            <person name="Fang Y."/>
            <person name="Hedlund B."/>
            <person name="Lian Z.-H."/>
            <person name="Huang L.-Y."/>
            <person name="Li J.-T."/>
            <person name="Huang L.-N."/>
            <person name="Li W.-J."/>
            <person name="Jiang H.-C."/>
            <person name="Dong H.-L."/>
            <person name="Shu W.-S."/>
        </authorList>
    </citation>
    <scope>NUCLEOTIDE SEQUENCE [LARGE SCALE GENOMIC DNA]</scope>
    <source>
        <strain evidence="3">AP4</strain>
    </source>
</reference>
<dbReference type="EMBL" id="SHMQ01000002">
    <property type="protein sequence ID" value="RZV40141.1"/>
    <property type="molecule type" value="Genomic_DNA"/>
</dbReference>
<dbReference type="CDD" id="cd13400">
    <property type="entry name" value="LT_IagB-like"/>
    <property type="match status" value="1"/>
</dbReference>
<dbReference type="Pfam" id="PF01464">
    <property type="entry name" value="SLT"/>
    <property type="match status" value="1"/>
</dbReference>
<name>A0A520XG27_9DELT</name>
<feature type="domain" description="Transglycosylase SLT" evidence="2">
    <location>
        <begin position="26"/>
        <end position="134"/>
    </location>
</feature>
<gene>
    <name evidence="3" type="ORF">EVJ48_01240</name>
</gene>
<dbReference type="Gene3D" id="1.10.530.10">
    <property type="match status" value="1"/>
</dbReference>
<dbReference type="InterPro" id="IPR008258">
    <property type="entry name" value="Transglycosylase_SLT_dom_1"/>
</dbReference>
<proteinExistence type="predicted"/>
<dbReference type="PROSITE" id="PS51257">
    <property type="entry name" value="PROKAR_LIPOPROTEIN"/>
    <property type="match status" value="1"/>
</dbReference>
<accession>A0A520XG27</accession>
<feature type="signal peptide" evidence="1">
    <location>
        <begin position="1"/>
        <end position="22"/>
    </location>
</feature>
<dbReference type="AlphaFoldDB" id="A0A520XG27"/>
<evidence type="ECO:0000313" key="4">
    <source>
        <dbReference type="Proteomes" id="UP000322454"/>
    </source>
</evidence>
<feature type="chain" id="PRO_5021713958" evidence="1">
    <location>
        <begin position="23"/>
        <end position="141"/>
    </location>
</feature>
<sequence length="141" mass="15973">MRKLSFLLILSVLFLSVSTACAQSYCFNRAAFKYGLPVSLIKAVAYTESGFNPQAVDYDNNGTYDYGVMQINTIWYKQLKPYWNNLADPCYNVMVGSWILYRCVTRFGGIKKGLACYNSGSPDVNADKSYVYKVLASERKF</sequence>
<dbReference type="SUPFAM" id="SSF53955">
    <property type="entry name" value="Lysozyme-like"/>
    <property type="match status" value="1"/>
</dbReference>
<dbReference type="InterPro" id="IPR023346">
    <property type="entry name" value="Lysozyme-like_dom_sf"/>
</dbReference>
<evidence type="ECO:0000256" key="1">
    <source>
        <dbReference type="SAM" id="SignalP"/>
    </source>
</evidence>
<evidence type="ECO:0000259" key="2">
    <source>
        <dbReference type="Pfam" id="PF01464"/>
    </source>
</evidence>
<comment type="caution">
    <text evidence="3">The sequence shown here is derived from an EMBL/GenBank/DDBJ whole genome shotgun (WGS) entry which is preliminary data.</text>
</comment>